<dbReference type="KEGG" id="mss:MSU_0254"/>
<dbReference type="RefSeq" id="WP_013609746.1">
    <property type="nucleotide sequence ID" value="NC_015155.1"/>
</dbReference>
<reference evidence="2 3" key="1">
    <citation type="journal article" date="2011" name="J. Bacteriol.">
        <title>Complete genome sequences of two hemotropic Mycoplasmas, Mycoplasma haemofelis strain Ohio2 and Mycoplasma suis strain Illinois.</title>
        <authorList>
            <person name="Messick J.B."/>
            <person name="Santos A.P."/>
            <person name="Guimaraes A.M."/>
        </authorList>
    </citation>
    <scope>NUCLEOTIDE SEQUENCE [LARGE SCALE GENOMIC DNA]</scope>
    <source>
        <strain evidence="2 3">Illinois</strain>
    </source>
</reference>
<name>F0QQM8_MYCSL</name>
<dbReference type="AlphaFoldDB" id="F0QQM8"/>
<evidence type="ECO:0000313" key="2">
    <source>
        <dbReference type="EMBL" id="ADX97798.1"/>
    </source>
</evidence>
<dbReference type="Proteomes" id="UP000007484">
    <property type="component" value="Chromosome"/>
</dbReference>
<dbReference type="STRING" id="768700.MSU_0254"/>
<feature type="region of interest" description="Disordered" evidence="1">
    <location>
        <begin position="33"/>
        <end position="108"/>
    </location>
</feature>
<gene>
    <name evidence="2" type="ordered locus">MSU_0254</name>
</gene>
<evidence type="ECO:0000256" key="1">
    <source>
        <dbReference type="SAM" id="MobiDB-lite"/>
    </source>
</evidence>
<dbReference type="HOGENOM" id="CLU_071808_0_0_14"/>
<evidence type="ECO:0000313" key="3">
    <source>
        <dbReference type="Proteomes" id="UP000007484"/>
    </source>
</evidence>
<accession>F0QQM8</accession>
<dbReference type="EMBL" id="CP002525">
    <property type="protein sequence ID" value="ADX97798.1"/>
    <property type="molecule type" value="Genomic_DNA"/>
</dbReference>
<protein>
    <submittedName>
        <fullName evidence="2">Uncharacterized protein</fullName>
    </submittedName>
</protein>
<feature type="compositionally biased region" description="Basic and acidic residues" evidence="1">
    <location>
        <begin position="61"/>
        <end position="90"/>
    </location>
</feature>
<organism evidence="2 3">
    <name type="scientific">Mycoplasma suis (strain Illinois)</name>
    <dbReference type="NCBI Taxonomy" id="768700"/>
    <lineage>
        <taxon>Bacteria</taxon>
        <taxon>Bacillati</taxon>
        <taxon>Mycoplasmatota</taxon>
        <taxon>Mollicutes</taxon>
        <taxon>Mycoplasmataceae</taxon>
        <taxon>Mycoplasma</taxon>
    </lineage>
</organism>
<sequence>MSIISLTKGIITLSTASGAALGGYFASGSFGNVSENSEDQSKEGDHGDVKTQDSSDTLESEDSKHSDGLSIKEQEDLKSKASSKEGEKTSRGIQVEKQNYVPLNSGTNDLSRFSREEEGWLEQGANWNKFLNEIEGNIEHWDSNDGEEVEGVGLVAEYYRDKDKSYGSEEEISCERWYLKRENSEDMTRISCQDFNTNRNWGKRTLEKPAAWVKVDMDYAEKVLQTYKLIDESTTYKKTNGTWTTKHWLCTLEKTSGNFLIGCDYYLSPFTNNS</sequence>
<keyword evidence="3" id="KW-1185">Reference proteome</keyword>
<feature type="compositionally biased region" description="Basic and acidic residues" evidence="1">
    <location>
        <begin position="39"/>
        <end position="53"/>
    </location>
</feature>
<proteinExistence type="predicted"/>